<comment type="pathway">
    <text evidence="6">Cell wall biogenesis; peptidoglycan biosynthesis.</text>
</comment>
<evidence type="ECO:0000313" key="7">
    <source>
        <dbReference type="EMBL" id="KGF72677.1"/>
    </source>
</evidence>
<feature type="transmembrane region" description="Helical" evidence="6">
    <location>
        <begin position="354"/>
        <end position="375"/>
    </location>
</feature>
<dbReference type="GO" id="GO:0009252">
    <property type="term" value="P:peptidoglycan biosynthetic process"/>
    <property type="evidence" value="ECO:0007669"/>
    <property type="project" value="UniProtKB-UniRule"/>
</dbReference>
<comment type="similarity">
    <text evidence="6">Belongs to the SEDS family. MrdB/RodA subfamily.</text>
</comment>
<keyword evidence="3 6" id="KW-0133">Cell shape</keyword>
<dbReference type="OrthoDB" id="9768187at2"/>
<comment type="catalytic activity">
    <reaction evidence="6">
        <text>[GlcNAc-(1-&gt;4)-Mur2Ac(oyl-L-Ala-gamma-D-Glu-L-Lys-D-Ala-D-Ala)](n)-di-trans,octa-cis-undecaprenyl diphosphate + beta-D-GlcNAc-(1-&gt;4)-Mur2Ac(oyl-L-Ala-gamma-D-Glu-L-Lys-D-Ala-D-Ala)-di-trans,octa-cis-undecaprenyl diphosphate = [GlcNAc-(1-&gt;4)-Mur2Ac(oyl-L-Ala-gamma-D-Glu-L-Lys-D-Ala-D-Ala)](n+1)-di-trans,octa-cis-undecaprenyl diphosphate + di-trans,octa-cis-undecaprenyl diphosphate + H(+)</text>
        <dbReference type="Rhea" id="RHEA:23708"/>
        <dbReference type="Rhea" id="RHEA-COMP:9602"/>
        <dbReference type="Rhea" id="RHEA-COMP:9603"/>
        <dbReference type="ChEBI" id="CHEBI:15378"/>
        <dbReference type="ChEBI" id="CHEBI:58405"/>
        <dbReference type="ChEBI" id="CHEBI:60033"/>
        <dbReference type="ChEBI" id="CHEBI:78435"/>
        <dbReference type="EC" id="2.4.99.28"/>
    </reaction>
</comment>
<keyword evidence="8" id="KW-1185">Reference proteome</keyword>
<dbReference type="PANTHER" id="PTHR30474:SF1">
    <property type="entry name" value="PEPTIDOGLYCAN GLYCOSYLTRANSFERASE MRDB"/>
    <property type="match status" value="1"/>
</dbReference>
<accession>A0A098TLC6</accession>
<feature type="transmembrane region" description="Helical" evidence="6">
    <location>
        <begin position="200"/>
        <end position="224"/>
    </location>
</feature>
<evidence type="ECO:0000256" key="5">
    <source>
        <dbReference type="ARBA" id="ARBA00023136"/>
    </source>
</evidence>
<comment type="function">
    <text evidence="6">Peptidoglycan polymerase that is essential for cell wall elongation.</text>
</comment>
<comment type="caution">
    <text evidence="7">The sequence shown here is derived from an EMBL/GenBank/DDBJ whole genome shotgun (WGS) entry which is preliminary data.</text>
</comment>
<dbReference type="NCBIfam" id="NF037961">
    <property type="entry name" value="RodA_shape"/>
    <property type="match status" value="1"/>
</dbReference>
<dbReference type="PANTHER" id="PTHR30474">
    <property type="entry name" value="CELL CYCLE PROTEIN"/>
    <property type="match status" value="1"/>
</dbReference>
<proteinExistence type="inferred from homology"/>
<feature type="transmembrane region" description="Helical" evidence="6">
    <location>
        <begin position="21"/>
        <end position="40"/>
    </location>
</feature>
<dbReference type="Pfam" id="PF01098">
    <property type="entry name" value="FTSW_RODA_SPOVE"/>
    <property type="match status" value="1"/>
</dbReference>
<keyword evidence="6" id="KW-0808">Transferase</keyword>
<keyword evidence="6" id="KW-0573">Peptidoglycan synthesis</keyword>
<feature type="transmembrane region" description="Helical" evidence="6">
    <location>
        <begin position="82"/>
        <end position="101"/>
    </location>
</feature>
<feature type="transmembrane region" description="Helical" evidence="6">
    <location>
        <begin position="52"/>
        <end position="70"/>
    </location>
</feature>
<dbReference type="InterPro" id="IPR001182">
    <property type="entry name" value="FtsW/RodA"/>
</dbReference>
<keyword evidence="7" id="KW-0132">Cell division</keyword>
<keyword evidence="2 6" id="KW-0812">Transmembrane</keyword>
<evidence type="ECO:0000256" key="3">
    <source>
        <dbReference type="ARBA" id="ARBA00022960"/>
    </source>
</evidence>
<evidence type="ECO:0000313" key="8">
    <source>
        <dbReference type="Proteomes" id="UP000030170"/>
    </source>
</evidence>
<dbReference type="GO" id="GO:0032153">
    <property type="term" value="C:cell division site"/>
    <property type="evidence" value="ECO:0007669"/>
    <property type="project" value="TreeGrafter"/>
</dbReference>
<protein>
    <recommendedName>
        <fullName evidence="6">Peptidoglycan glycosyltransferase RodA</fullName>
        <shortName evidence="6">PGT</shortName>
        <ecNumber evidence="6">2.4.99.28</ecNumber>
    </recommendedName>
    <alternativeName>
        <fullName evidence="6">Cell elongation protein RodA</fullName>
    </alternativeName>
    <alternativeName>
        <fullName evidence="6">Cell wall polymerase</fullName>
    </alternativeName>
    <alternativeName>
        <fullName evidence="6">Peptidoglycan polymerase</fullName>
        <shortName evidence="6">PG polymerase</shortName>
    </alternativeName>
</protein>
<keyword evidence="6" id="KW-1003">Cell membrane</keyword>
<dbReference type="AlphaFoldDB" id="A0A098TLC6"/>
<feature type="transmembrane region" description="Helical" evidence="6">
    <location>
        <begin position="149"/>
        <end position="180"/>
    </location>
</feature>
<dbReference type="EC" id="2.4.99.28" evidence="6"/>
<name>A0A098TLC6_9CYAN</name>
<reference evidence="7 8" key="1">
    <citation type="journal article" date="2014" name="Mol. Ecol.">
        <title>Evolution of Synechococcus.</title>
        <authorList>
            <person name="Dvorak P."/>
            <person name="Casamatta D."/>
            <person name="Hasler P."/>
            <person name="Poulickova A."/>
            <person name="Ondrej V."/>
            <person name="Sanges R."/>
        </authorList>
    </citation>
    <scope>NUCLEOTIDE SEQUENCE [LARGE SCALE GENOMIC DNA]</scope>
    <source>
        <strain evidence="7 8">CAUP A 1101</strain>
    </source>
</reference>
<gene>
    <name evidence="6" type="primary">rodA</name>
    <name evidence="7" type="ORF">DO97_06505</name>
</gene>
<comment type="subcellular location">
    <subcellularLocation>
        <location evidence="6">Cell membrane</location>
        <topology evidence="6">Multi-pass membrane protein</topology>
    </subcellularLocation>
    <subcellularLocation>
        <location evidence="1">Membrane</location>
        <topology evidence="1">Multi-pass membrane protein</topology>
    </subcellularLocation>
</comment>
<dbReference type="GO" id="GO:0005886">
    <property type="term" value="C:plasma membrane"/>
    <property type="evidence" value="ECO:0007669"/>
    <property type="project" value="UniProtKB-SubCell"/>
</dbReference>
<dbReference type="GO" id="GO:0015648">
    <property type="term" value="F:lipid-linked peptidoglycan transporter activity"/>
    <property type="evidence" value="ECO:0007669"/>
    <property type="project" value="TreeGrafter"/>
</dbReference>
<feature type="transmembrane region" description="Helical" evidence="6">
    <location>
        <begin position="387"/>
        <end position="409"/>
    </location>
</feature>
<organism evidence="7 8">
    <name type="scientific">Neosynechococcus sphagnicola sy1</name>
    <dbReference type="NCBI Taxonomy" id="1497020"/>
    <lineage>
        <taxon>Bacteria</taxon>
        <taxon>Bacillati</taxon>
        <taxon>Cyanobacteriota</taxon>
        <taxon>Cyanophyceae</taxon>
        <taxon>Neosynechococcales</taxon>
        <taxon>Neosynechococcaceae</taxon>
        <taxon>Neosynechococcus</taxon>
    </lineage>
</organism>
<dbReference type="STRING" id="1497020.DO97_06505"/>
<dbReference type="EMBL" id="JJML01000020">
    <property type="protein sequence ID" value="KGF72677.1"/>
    <property type="molecule type" value="Genomic_DNA"/>
</dbReference>
<dbReference type="GO" id="GO:0071555">
    <property type="term" value="P:cell wall organization"/>
    <property type="evidence" value="ECO:0007669"/>
    <property type="project" value="UniProtKB-KW"/>
</dbReference>
<feature type="transmembrane region" description="Helical" evidence="6">
    <location>
        <begin position="321"/>
        <end position="342"/>
    </location>
</feature>
<dbReference type="NCBIfam" id="TIGR02210">
    <property type="entry name" value="rodA_shape"/>
    <property type="match status" value="1"/>
</dbReference>
<keyword evidence="5 6" id="KW-0472">Membrane</keyword>
<sequence>MLHQPLPRIRWKILFQPWQEMDRWLFILPLGLTFLGGIMIRSVELNHGWTDWWQHWLTGAVGIALALAIARWRYDHLLRWRWWIYGITNLSLLAVMFIGRAELGAQRWISIAGFNLQPSEFAKLGIIITIAALLHERPASTIPAVLKTLAITAVPWALVFLEPNLGTSLVFGAITLGMLYWGQANPGWLLLLLSPPLSAILFNISVPLWLGWVLFLGTIAWFTLPWPRSGALAAVTVNLVAGELGHVLWGILKPYQKSRLILFLNPDSDPLGGGYHLIQSRIAVGAGEMWGRGLYKGTQTQLNFIPEQHTDFIFTAIGEELGFIGCVLVLLAFWLICLRLVIVAQNAKDAFGSLIAIGVLSMVIFQVLVNIGMTIGLSPVTGIPLPWLSYGRSALLMNFLAIGLVESVANHRQRMKL</sequence>
<keyword evidence="6" id="KW-0328">Glycosyltransferase</keyword>
<evidence type="ECO:0000256" key="2">
    <source>
        <dbReference type="ARBA" id="ARBA00022692"/>
    </source>
</evidence>
<evidence type="ECO:0000256" key="1">
    <source>
        <dbReference type="ARBA" id="ARBA00004141"/>
    </source>
</evidence>
<keyword evidence="6" id="KW-0961">Cell wall biogenesis/degradation</keyword>
<dbReference type="InterPro" id="IPR011923">
    <property type="entry name" value="RodA/MrdB"/>
</dbReference>
<evidence type="ECO:0000256" key="4">
    <source>
        <dbReference type="ARBA" id="ARBA00022989"/>
    </source>
</evidence>
<keyword evidence="7" id="KW-0131">Cell cycle</keyword>
<dbReference type="UniPathway" id="UPA00219"/>
<dbReference type="RefSeq" id="WP_036533104.1">
    <property type="nucleotide sequence ID" value="NZ_JJML01000020.1"/>
</dbReference>
<dbReference type="GO" id="GO:0051301">
    <property type="term" value="P:cell division"/>
    <property type="evidence" value="ECO:0007669"/>
    <property type="project" value="UniProtKB-KW"/>
</dbReference>
<dbReference type="GO" id="GO:0008360">
    <property type="term" value="P:regulation of cell shape"/>
    <property type="evidence" value="ECO:0007669"/>
    <property type="project" value="UniProtKB-KW"/>
</dbReference>
<feature type="transmembrane region" description="Helical" evidence="6">
    <location>
        <begin position="231"/>
        <end position="252"/>
    </location>
</feature>
<dbReference type="Proteomes" id="UP000030170">
    <property type="component" value="Unassembled WGS sequence"/>
</dbReference>
<dbReference type="GO" id="GO:0008955">
    <property type="term" value="F:peptidoglycan glycosyltransferase activity"/>
    <property type="evidence" value="ECO:0007669"/>
    <property type="project" value="UniProtKB-UniRule"/>
</dbReference>
<dbReference type="HAMAP" id="MF_02079">
    <property type="entry name" value="PGT_RodA"/>
    <property type="match status" value="1"/>
</dbReference>
<keyword evidence="4 6" id="KW-1133">Transmembrane helix</keyword>
<evidence type="ECO:0000256" key="6">
    <source>
        <dbReference type="HAMAP-Rule" id="MF_02079"/>
    </source>
</evidence>